<protein>
    <submittedName>
        <fullName evidence="1">Uncharacterized protein</fullName>
    </submittedName>
</protein>
<reference evidence="2" key="1">
    <citation type="submission" date="2014-09" db="EMBL/GenBank/DDBJ databases">
        <authorList>
            <person name="Sharma Rahul"/>
            <person name="Thines Marco"/>
        </authorList>
    </citation>
    <scope>NUCLEOTIDE SEQUENCE [LARGE SCALE GENOMIC DNA]</scope>
</reference>
<proteinExistence type="predicted"/>
<dbReference type="EMBL" id="CCYA01000265">
    <property type="protein sequence ID" value="CEH17575.1"/>
    <property type="molecule type" value="Genomic_DNA"/>
</dbReference>
<dbReference type="Proteomes" id="UP000054845">
    <property type="component" value="Unassembled WGS sequence"/>
</dbReference>
<keyword evidence="2" id="KW-1185">Reference proteome</keyword>
<sequence length="135" mass="15083">MGQDEAWYKNSHIDLKQSKSSCPRITDHEWARDAIIIIIPAMLESLMSGLQKSQHGQHQQEAHGRIRDFALCCKMTASCACKTRCNKHAPLLAGQPAVQRCERDFDSSAAPTDDSKCRIDVTNELFGCVRTHALT</sequence>
<accession>A0A0P1BPD9</accession>
<dbReference type="AlphaFoldDB" id="A0A0P1BPD9"/>
<evidence type="ECO:0000313" key="1">
    <source>
        <dbReference type="EMBL" id="CEH17575.1"/>
    </source>
</evidence>
<evidence type="ECO:0000313" key="2">
    <source>
        <dbReference type="Proteomes" id="UP000054845"/>
    </source>
</evidence>
<name>A0A0P1BPD9_9BASI</name>
<organism evidence="1 2">
    <name type="scientific">Ceraceosorus bombacis</name>
    <dbReference type="NCBI Taxonomy" id="401625"/>
    <lineage>
        <taxon>Eukaryota</taxon>
        <taxon>Fungi</taxon>
        <taxon>Dikarya</taxon>
        <taxon>Basidiomycota</taxon>
        <taxon>Ustilaginomycotina</taxon>
        <taxon>Exobasidiomycetes</taxon>
        <taxon>Ceraceosorales</taxon>
        <taxon>Ceraceosoraceae</taxon>
        <taxon>Ceraceosorus</taxon>
    </lineage>
</organism>